<keyword evidence="3" id="KW-0472">Membrane</keyword>
<evidence type="ECO:0000256" key="2">
    <source>
        <dbReference type="SAM" id="MobiDB-lite"/>
    </source>
</evidence>
<feature type="transmembrane region" description="Helical" evidence="3">
    <location>
        <begin position="517"/>
        <end position="536"/>
    </location>
</feature>
<evidence type="ECO:0008006" key="6">
    <source>
        <dbReference type="Google" id="ProtNLM"/>
    </source>
</evidence>
<reference evidence="5" key="1">
    <citation type="submission" date="2023-01" db="EMBL/GenBank/DDBJ databases">
        <title>Key to firefly adult light organ development and bioluminescence: homeobox transcription factors regulate luciferase expression and transportation to peroxisome.</title>
        <authorList>
            <person name="Fu X."/>
        </authorList>
    </citation>
    <scope>NUCLEOTIDE SEQUENCE [LARGE SCALE GENOMIC DNA]</scope>
</reference>
<dbReference type="Proteomes" id="UP001353858">
    <property type="component" value="Unassembled WGS sequence"/>
</dbReference>
<feature type="transmembrane region" description="Helical" evidence="3">
    <location>
        <begin position="677"/>
        <end position="698"/>
    </location>
</feature>
<keyword evidence="5" id="KW-1185">Reference proteome</keyword>
<feature type="transmembrane region" description="Helical" evidence="3">
    <location>
        <begin position="762"/>
        <end position="780"/>
    </location>
</feature>
<proteinExistence type="predicted"/>
<organism evidence="4 5">
    <name type="scientific">Aquatica leii</name>
    <dbReference type="NCBI Taxonomy" id="1421715"/>
    <lineage>
        <taxon>Eukaryota</taxon>
        <taxon>Metazoa</taxon>
        <taxon>Ecdysozoa</taxon>
        <taxon>Arthropoda</taxon>
        <taxon>Hexapoda</taxon>
        <taxon>Insecta</taxon>
        <taxon>Pterygota</taxon>
        <taxon>Neoptera</taxon>
        <taxon>Endopterygota</taxon>
        <taxon>Coleoptera</taxon>
        <taxon>Polyphaga</taxon>
        <taxon>Elateriformia</taxon>
        <taxon>Elateroidea</taxon>
        <taxon>Lampyridae</taxon>
        <taxon>Luciolinae</taxon>
        <taxon>Aquatica</taxon>
    </lineage>
</organism>
<sequence length="1683" mass="174726">MTSSLGTATVTVEGDGSGFPGELAPQTTSALASVPPAAAAAMSQIESEAAAGGAAVGDQVREGAEAAAAALNNIDSSNLDQVRARAAQMGAALQDARQRETQAANMARDAEIDLRRALANNETTTEQLQAATQRYEQAQDLSTRASANAEEALRRQRTIQDQLNDSQQEGADVAGELGSGFGEMAGSLAGAAAGIAGLAVGIDTVFESFDRMDMGNKLAAQLDLTAAESEQAGKLAGKLYAENYGESVQEVTDAIGAMHSSLSNLTDSPAEMEALTKAGLTLASTFEVDVAEAANTANIMIRNGLAKDGVEAFDLLGAAMQRVPAQMRDELIPIIDEYSTYLNSMGFTGQEAMGLIVNASQEGAIGMDKVGDAIKEFGIRATDLGDKGAVEALQSLGLEAEVMSNDLLLGGDVAQNAFQKIVDGLLKIESPAEQAAAATALFGTPLEDLDKTKIPGFLEGLASAGTGMGEFSGTVDEMGNTLSQGPGAKLETFKRQLQDTFINVMGTTTGYLDEHRGVLYTLGGVMAAVVVGYLGIRTAAVVSSIATGINTVATGANTAALAGNKIALGAAAIASGVMKGAQLAGAVATGIATAATWAFNTAMAVLTSPIFLIIAAIALLVGGLVWFFTKTELGKKIIGEVWEFIQTAISFAWNEVIKPVFDGFMNVIQWLGDKAMWLWAEVISPVFGWIGDLIGFVIDGVMLYFRLWGAVFEVVGTALQMLWDNFLWPILTWIGDKFSWLWNEIISPVIGWIVGKFDEMKLAFSLLWSEVILPVAGWIGDKFSWLYNEVIAPVAGWIGDRLGDIGGFFSGLWDKVLQVAGWIMGKLGEVTDFFGGIKDKIFGALGDAGRMLWDWGVNLIQGLLDGAGSLLSKIGDFFLDKIPGWIKDPFKKAMGINSPSKVFMDYGVNLGEGLIGGVESMSDQVKSATQSMADAAGDVSMPALNGPALPVEFGAAAAAALPVPAGLPAAPVAPVPMPDLAAAVPGVDALGEGLTAAKDGVIDPAVLGMQTNLDTYAATFPAVTDGTILPAMTNLGVGMTAAKDTLIDPALWGMQGNMAWTGQLTADTVNGVVLPNMNAMGAGIMGVKVGTIDPAFAGIQGGLQNVQGAFATGVSAISSQWDQMRGAVARPVRFAIDTVFNDGLVGMWNSVSDLIGTPKMNPYVVGGFAAGTSLLPGYSPGRDNMRFTTADGSTAIDLSGGEAIMRPEFGRALGPAAVDGINRAAALGGPNAVRNFIGSFAGGGIVGNLTDIVQSRFPGMQMTSGYRAGDPGHHGTGNAADFSDGFDDTPAMQSLSHWWADNFKASTLELIHAPFNRNIKNGEFVGDGNSFYGADTMAAHRNHVHIAVAGMLNADGTGNPIAMGAGGSSFNMAEYIGQKTKPMADAIAANIAGFQGAGMMGRLPSKVYDSMSTAMNAKITEAAAKAAAAGLGTSMGPLGEGAMFYAKEIVEAAKERALGKDGAAIGVATSIVETGLRMYANHAVPESLSFPHDAVGSDHDSVGLFQQRQAGWGTLAERMNPRASAGLFFNKLMQFDWRSMDPGAAAQRVQVSAFPAKYGEQMGTARGIVDQVFDGGGEAWGKGLLAKDIVDPERMLSPEQTRSFNNLVDGLMNLGDGSVSIGGLTLSANGDLSINEGNLPRPGTGPGGPANGTTTVHVTQVITGKDAVEIAERVSTSLLELLP</sequence>
<protein>
    <recommendedName>
        <fullName evidence="6">Tape measure protein</fullName>
    </recommendedName>
</protein>
<feature type="region of interest" description="Disordered" evidence="2">
    <location>
        <begin position="1"/>
        <end position="30"/>
    </location>
</feature>
<accession>A0AAN7PXI3</accession>
<name>A0AAN7PXI3_9COLE</name>
<keyword evidence="3" id="KW-1133">Transmembrane helix</keyword>
<feature type="coiled-coil region" evidence="1">
    <location>
        <begin position="79"/>
        <end position="169"/>
    </location>
</feature>
<feature type="transmembrane region" description="Helical" evidence="3">
    <location>
        <begin position="583"/>
        <end position="604"/>
    </location>
</feature>
<dbReference type="EMBL" id="JARPUR010000019">
    <property type="protein sequence ID" value="KAK4871445.1"/>
    <property type="molecule type" value="Genomic_DNA"/>
</dbReference>
<evidence type="ECO:0000313" key="4">
    <source>
        <dbReference type="EMBL" id="KAK4871445.1"/>
    </source>
</evidence>
<evidence type="ECO:0000313" key="5">
    <source>
        <dbReference type="Proteomes" id="UP001353858"/>
    </source>
</evidence>
<comment type="caution">
    <text evidence="4">The sequence shown here is derived from an EMBL/GenBank/DDBJ whole genome shotgun (WGS) entry which is preliminary data.</text>
</comment>
<feature type="transmembrane region" description="Helical" evidence="3">
    <location>
        <begin position="705"/>
        <end position="723"/>
    </location>
</feature>
<feature type="transmembrane region" description="Helical" evidence="3">
    <location>
        <begin position="738"/>
        <end position="755"/>
    </location>
</feature>
<keyword evidence="3" id="KW-0812">Transmembrane</keyword>
<feature type="transmembrane region" description="Helical" evidence="3">
    <location>
        <begin position="610"/>
        <end position="629"/>
    </location>
</feature>
<keyword evidence="1" id="KW-0175">Coiled coil</keyword>
<evidence type="ECO:0000256" key="1">
    <source>
        <dbReference type="SAM" id="Coils"/>
    </source>
</evidence>
<feature type="region of interest" description="Disordered" evidence="2">
    <location>
        <begin position="1635"/>
        <end position="1654"/>
    </location>
</feature>
<feature type="compositionally biased region" description="Polar residues" evidence="2">
    <location>
        <begin position="1"/>
        <end position="10"/>
    </location>
</feature>
<gene>
    <name evidence="4" type="ORF">RN001_016454</name>
</gene>
<evidence type="ECO:0000256" key="3">
    <source>
        <dbReference type="SAM" id="Phobius"/>
    </source>
</evidence>